<evidence type="ECO:0008006" key="4">
    <source>
        <dbReference type="Google" id="ProtNLM"/>
    </source>
</evidence>
<dbReference type="InterPro" id="IPR002347">
    <property type="entry name" value="SDR_fam"/>
</dbReference>
<dbReference type="PRINTS" id="PR00081">
    <property type="entry name" value="GDHRDH"/>
</dbReference>
<reference evidence="3" key="1">
    <citation type="submission" date="2019-04" db="EMBL/GenBank/DDBJ databases">
        <title>Friends and foes A comparative genomics studyof 23 Aspergillus species from section Flavi.</title>
        <authorList>
            <consortium name="DOE Joint Genome Institute"/>
            <person name="Kjaerbolling I."/>
            <person name="Vesth T."/>
            <person name="Frisvad J.C."/>
            <person name="Nybo J.L."/>
            <person name="Theobald S."/>
            <person name="Kildgaard S."/>
            <person name="Isbrandt T."/>
            <person name="Kuo A."/>
            <person name="Sato A."/>
            <person name="Lyhne E.K."/>
            <person name="Kogle M.E."/>
            <person name="Wiebenga A."/>
            <person name="Kun R.S."/>
            <person name="Lubbers R.J."/>
            <person name="Makela M.R."/>
            <person name="Barry K."/>
            <person name="Chovatia M."/>
            <person name="Clum A."/>
            <person name="Daum C."/>
            <person name="Haridas S."/>
            <person name="He G."/>
            <person name="LaButti K."/>
            <person name="Lipzen A."/>
            <person name="Mondo S."/>
            <person name="Riley R."/>
            <person name="Salamov A."/>
            <person name="Simmons B.A."/>
            <person name="Magnuson J.K."/>
            <person name="Henrissat B."/>
            <person name="Mortensen U.H."/>
            <person name="Larsen T.O."/>
            <person name="Devries R.P."/>
            <person name="Grigoriev I.V."/>
            <person name="Machida M."/>
            <person name="Baker S.E."/>
            <person name="Andersen M.R."/>
        </authorList>
    </citation>
    <scope>NUCLEOTIDE SEQUENCE [LARGE SCALE GENOMIC DNA]</scope>
    <source>
        <strain evidence="3">IBT 14317</strain>
    </source>
</reference>
<dbReference type="EMBL" id="ML735244">
    <property type="protein sequence ID" value="KAE8391629.1"/>
    <property type="molecule type" value="Genomic_DNA"/>
</dbReference>
<dbReference type="Proteomes" id="UP000326877">
    <property type="component" value="Unassembled WGS sequence"/>
</dbReference>
<dbReference type="OrthoDB" id="5840532at2759"/>
<dbReference type="GO" id="GO:0016491">
    <property type="term" value="F:oxidoreductase activity"/>
    <property type="evidence" value="ECO:0007669"/>
    <property type="project" value="UniProtKB-KW"/>
</dbReference>
<protein>
    <recommendedName>
        <fullName evidence="4">Oxidoreductase</fullName>
    </recommendedName>
</protein>
<gene>
    <name evidence="3" type="ORF">BDV23DRAFT_171578</name>
</gene>
<dbReference type="InterPro" id="IPR036291">
    <property type="entry name" value="NAD(P)-bd_dom_sf"/>
</dbReference>
<accession>A0A5N7CCI9</accession>
<evidence type="ECO:0000256" key="1">
    <source>
        <dbReference type="ARBA" id="ARBA00006484"/>
    </source>
</evidence>
<dbReference type="PANTHER" id="PTHR24321:SF8">
    <property type="entry name" value="ESTRADIOL 17-BETA-DEHYDROGENASE 8-RELATED"/>
    <property type="match status" value="1"/>
</dbReference>
<comment type="similarity">
    <text evidence="1">Belongs to the short-chain dehydrogenases/reductases (SDR) family.</text>
</comment>
<dbReference type="PANTHER" id="PTHR24321">
    <property type="entry name" value="DEHYDROGENASES, SHORT CHAIN"/>
    <property type="match status" value="1"/>
</dbReference>
<dbReference type="Pfam" id="PF00106">
    <property type="entry name" value="adh_short"/>
    <property type="match status" value="1"/>
</dbReference>
<evidence type="ECO:0000256" key="2">
    <source>
        <dbReference type="ARBA" id="ARBA00023002"/>
    </source>
</evidence>
<name>A0A5N7CCI9_PETAA</name>
<dbReference type="AlphaFoldDB" id="A0A5N7CCI9"/>
<organism evidence="3">
    <name type="scientific">Petromyces alliaceus</name>
    <name type="common">Aspergillus alliaceus</name>
    <dbReference type="NCBI Taxonomy" id="209559"/>
    <lineage>
        <taxon>Eukaryota</taxon>
        <taxon>Fungi</taxon>
        <taxon>Dikarya</taxon>
        <taxon>Ascomycota</taxon>
        <taxon>Pezizomycotina</taxon>
        <taxon>Eurotiomycetes</taxon>
        <taxon>Eurotiomycetidae</taxon>
        <taxon>Eurotiales</taxon>
        <taxon>Aspergillaceae</taxon>
        <taxon>Aspergillus</taxon>
        <taxon>Aspergillus subgen. Circumdati</taxon>
    </lineage>
</organism>
<sequence length="209" mass="21633">MAITLDGGIALITGAASGIGKQTGFALAQASVEGVIVADLDYSGAESVPESKTWATHFNFCVTVILADVSDEAVVNNMVDVAVKESGGIDHSIMSVYGDHTMAVNARGTMLVLGAVSATMAKQEPLIYQCARHGGSRSRGHSSIVVVSSVNGTMVAPGMLSYAASKLAVLGIAKTAVNLVAPFYTETSMLEASLKRHPELGLLSKQLLH</sequence>
<dbReference type="Gene3D" id="3.40.50.720">
    <property type="entry name" value="NAD(P)-binding Rossmann-like Domain"/>
    <property type="match status" value="1"/>
</dbReference>
<evidence type="ECO:0000313" key="3">
    <source>
        <dbReference type="EMBL" id="KAE8391629.1"/>
    </source>
</evidence>
<proteinExistence type="inferred from homology"/>
<keyword evidence="2" id="KW-0560">Oxidoreductase</keyword>
<dbReference type="SUPFAM" id="SSF51735">
    <property type="entry name" value="NAD(P)-binding Rossmann-fold domains"/>
    <property type="match status" value="1"/>
</dbReference>